<protein>
    <recommendedName>
        <fullName evidence="3">4a-hydroxytetrahydrobiopterin dehydratase</fullName>
        <ecNumber evidence="3">4.2.1.96</ecNumber>
    </recommendedName>
</protein>
<keyword evidence="4" id="KW-0456">Lyase</keyword>
<evidence type="ECO:0000256" key="3">
    <source>
        <dbReference type="ARBA" id="ARBA00013252"/>
    </source>
</evidence>
<evidence type="ECO:0000313" key="5">
    <source>
        <dbReference type="EMBL" id="BAD80639.1"/>
    </source>
</evidence>
<reference evidence="5 6" key="1">
    <citation type="journal article" date="2007" name="Photosyn. Res.">
        <title>Complete nucleotide sequence of the freshwater unicellular cyanobacterium Synechococcus elongatus PCC 6301 chromosome: gene content and organization.</title>
        <authorList>
            <person name="Sugita C."/>
            <person name="Ogata K."/>
            <person name="Shikata M."/>
            <person name="Jikuya H."/>
            <person name="Takano J."/>
            <person name="Furumichi M."/>
            <person name="Kanehisa M."/>
            <person name="Omata T."/>
            <person name="Sugiura M."/>
            <person name="Sugita M."/>
        </authorList>
    </citation>
    <scope>NUCLEOTIDE SEQUENCE [LARGE SCALE GENOMIC DNA]</scope>
    <source>
        <strain evidence="6">ATCC 27144 / PCC 6301 / SAUG 1402/1</strain>
    </source>
</reference>
<evidence type="ECO:0000313" key="6">
    <source>
        <dbReference type="Proteomes" id="UP000001175"/>
    </source>
</evidence>
<dbReference type="InterPro" id="IPR001533">
    <property type="entry name" value="Pterin_deHydtase"/>
</dbReference>
<dbReference type="CDD" id="cd00488">
    <property type="entry name" value="PCD_DCoH"/>
    <property type="match status" value="1"/>
</dbReference>
<dbReference type="RefSeq" id="WP_011244759.1">
    <property type="nucleotide sequence ID" value="NC_006576.1"/>
</dbReference>
<dbReference type="PANTHER" id="PTHR12599:SF0">
    <property type="entry name" value="PTERIN-4-ALPHA-CARBINOLAMINE DEHYDRATASE"/>
    <property type="match status" value="1"/>
</dbReference>
<dbReference type="InterPro" id="IPR036428">
    <property type="entry name" value="PCD_sf"/>
</dbReference>
<gene>
    <name evidence="5" type="primary">dcoH</name>
    <name evidence="5" type="ordered locus">syc2449_d</name>
</gene>
<dbReference type="Gene3D" id="3.30.1360.20">
    <property type="entry name" value="Transcriptional coactivator/pterin dehydratase"/>
    <property type="match status" value="1"/>
</dbReference>
<evidence type="ECO:0000256" key="4">
    <source>
        <dbReference type="ARBA" id="ARBA00023239"/>
    </source>
</evidence>
<sequence>MPRLRWTSYLKVLVISLIAGTLSPVVASLPSQGTRPSLARSMEMNSVLSAAEIQTRLLRLPAWRLDGQSIVCDPRFAGFPEAIAFLNRLVEPAEAAGHHPDLEVSYNRVIIRLTTHDAGGLTDQDFSLAEKISQL</sequence>
<dbReference type="SUPFAM" id="SSF55248">
    <property type="entry name" value="PCD-like"/>
    <property type="match status" value="1"/>
</dbReference>
<dbReference type="EMBL" id="AP008231">
    <property type="protein sequence ID" value="BAD80639.1"/>
    <property type="molecule type" value="Genomic_DNA"/>
</dbReference>
<dbReference type="Pfam" id="PF01329">
    <property type="entry name" value="Pterin_4a"/>
    <property type="match status" value="1"/>
</dbReference>
<dbReference type="eggNOG" id="COG2154">
    <property type="taxonomic scope" value="Bacteria"/>
</dbReference>
<dbReference type="Proteomes" id="UP000001175">
    <property type="component" value="Chromosome"/>
</dbReference>
<dbReference type="PANTHER" id="PTHR12599">
    <property type="entry name" value="PTERIN-4-ALPHA-CARBINOLAMINE DEHYDRATASE"/>
    <property type="match status" value="1"/>
</dbReference>
<evidence type="ECO:0000256" key="2">
    <source>
        <dbReference type="ARBA" id="ARBA00006472"/>
    </source>
</evidence>
<dbReference type="EC" id="4.2.1.96" evidence="3"/>
<dbReference type="NCBIfam" id="NF002017">
    <property type="entry name" value="PRK00823.1-2"/>
    <property type="match status" value="1"/>
</dbReference>
<name>A0A0H3K5Z3_SYNP6</name>
<comment type="catalytic activity">
    <reaction evidence="1">
        <text>(4aS,6R)-4a-hydroxy-L-erythro-5,6,7,8-tetrahydrobiopterin = (6R)-L-erythro-6,7-dihydrobiopterin + H2O</text>
        <dbReference type="Rhea" id="RHEA:11920"/>
        <dbReference type="ChEBI" id="CHEBI:15377"/>
        <dbReference type="ChEBI" id="CHEBI:15642"/>
        <dbReference type="ChEBI" id="CHEBI:43120"/>
        <dbReference type="EC" id="4.2.1.96"/>
    </reaction>
</comment>
<dbReference type="GO" id="GO:0008124">
    <property type="term" value="F:4-alpha-hydroxytetrahydrobiopterin dehydratase activity"/>
    <property type="evidence" value="ECO:0007669"/>
    <property type="project" value="UniProtKB-EC"/>
</dbReference>
<proteinExistence type="inferred from homology"/>
<dbReference type="GO" id="GO:0006729">
    <property type="term" value="P:tetrahydrobiopterin biosynthetic process"/>
    <property type="evidence" value="ECO:0007669"/>
    <property type="project" value="InterPro"/>
</dbReference>
<comment type="similarity">
    <text evidence="2">Belongs to the pterin-4-alpha-carbinolamine dehydratase family.</text>
</comment>
<organism evidence="5 6">
    <name type="scientific">Synechococcus sp. (strain ATCC 27144 / PCC 6301 / SAUG 1402/1)</name>
    <name type="common">Anacystis nidulans</name>
    <dbReference type="NCBI Taxonomy" id="269084"/>
    <lineage>
        <taxon>Bacteria</taxon>
        <taxon>Bacillati</taxon>
        <taxon>Cyanobacteriota</taxon>
        <taxon>Cyanophyceae</taxon>
        <taxon>Synechococcales</taxon>
        <taxon>Synechococcaceae</taxon>
        <taxon>Synechococcus</taxon>
    </lineage>
</organism>
<evidence type="ECO:0000256" key="1">
    <source>
        <dbReference type="ARBA" id="ARBA00001554"/>
    </source>
</evidence>
<dbReference type="AlphaFoldDB" id="A0A0H3K5Z3"/>
<accession>A0A0H3K5Z3</accession>
<dbReference type="KEGG" id="syc:syc2449_d"/>